<evidence type="ECO:0000256" key="4">
    <source>
        <dbReference type="SAM" id="MobiDB-lite"/>
    </source>
</evidence>
<feature type="region of interest" description="Disordered" evidence="4">
    <location>
        <begin position="254"/>
        <end position="274"/>
    </location>
</feature>
<proteinExistence type="predicted"/>
<keyword evidence="2" id="KW-0442">Lipid degradation</keyword>
<keyword evidence="3" id="KW-0443">Lipid metabolism</keyword>
<keyword evidence="1" id="KW-0378">Hydrolase</keyword>
<dbReference type="EMBL" id="CAJPEV010001967">
    <property type="protein sequence ID" value="CAG0895106.1"/>
    <property type="molecule type" value="Genomic_DNA"/>
</dbReference>
<organism evidence="5">
    <name type="scientific">Darwinula stevensoni</name>
    <dbReference type="NCBI Taxonomy" id="69355"/>
    <lineage>
        <taxon>Eukaryota</taxon>
        <taxon>Metazoa</taxon>
        <taxon>Ecdysozoa</taxon>
        <taxon>Arthropoda</taxon>
        <taxon>Crustacea</taxon>
        <taxon>Oligostraca</taxon>
        <taxon>Ostracoda</taxon>
        <taxon>Podocopa</taxon>
        <taxon>Podocopida</taxon>
        <taxon>Darwinulocopina</taxon>
        <taxon>Darwinuloidea</taxon>
        <taxon>Darwinulidae</taxon>
        <taxon>Darwinula</taxon>
    </lineage>
</organism>
<dbReference type="EMBL" id="LR901484">
    <property type="protein sequence ID" value="CAD7248724.1"/>
    <property type="molecule type" value="Genomic_DNA"/>
</dbReference>
<dbReference type="GO" id="GO:0032590">
    <property type="term" value="C:dendrite membrane"/>
    <property type="evidence" value="ECO:0007669"/>
    <property type="project" value="TreeGrafter"/>
</dbReference>
<feature type="region of interest" description="Disordered" evidence="4">
    <location>
        <begin position="295"/>
        <end position="337"/>
    </location>
</feature>
<protein>
    <submittedName>
        <fullName evidence="5">Uncharacterized protein</fullName>
    </submittedName>
</protein>
<dbReference type="GO" id="GO:0005737">
    <property type="term" value="C:cytoplasm"/>
    <property type="evidence" value="ECO:0007669"/>
    <property type="project" value="TreeGrafter"/>
</dbReference>
<dbReference type="PANTHER" id="PTHR45792">
    <property type="entry name" value="DIACYLGLYCEROL LIPASE HOMOLOG-RELATED"/>
    <property type="match status" value="1"/>
</dbReference>
<evidence type="ECO:0000313" key="6">
    <source>
        <dbReference type="Proteomes" id="UP000677054"/>
    </source>
</evidence>
<dbReference type="PANTHER" id="PTHR45792:SF8">
    <property type="entry name" value="DIACYLGLYCEROL LIPASE-ALPHA"/>
    <property type="match status" value="1"/>
</dbReference>
<dbReference type="GO" id="GO:0046340">
    <property type="term" value="P:diacylglycerol catabolic process"/>
    <property type="evidence" value="ECO:0007669"/>
    <property type="project" value="TreeGrafter"/>
</dbReference>
<dbReference type="GO" id="GO:0004465">
    <property type="term" value="F:lipoprotein lipase activity"/>
    <property type="evidence" value="ECO:0007669"/>
    <property type="project" value="TreeGrafter"/>
</dbReference>
<accession>A0A7R9A6M9</accession>
<evidence type="ECO:0000313" key="5">
    <source>
        <dbReference type="EMBL" id="CAD7248724.1"/>
    </source>
</evidence>
<name>A0A7R9A6M9_9CRUS</name>
<evidence type="ECO:0000256" key="1">
    <source>
        <dbReference type="ARBA" id="ARBA00022801"/>
    </source>
</evidence>
<dbReference type="GO" id="GO:0045211">
    <property type="term" value="C:postsynaptic membrane"/>
    <property type="evidence" value="ECO:0007669"/>
    <property type="project" value="TreeGrafter"/>
</dbReference>
<dbReference type="OrthoDB" id="438440at2759"/>
<keyword evidence="6" id="KW-1185">Reference proteome</keyword>
<feature type="region of interest" description="Disordered" evidence="4">
    <location>
        <begin position="47"/>
        <end position="89"/>
    </location>
</feature>
<feature type="compositionally biased region" description="Basic and acidic residues" evidence="4">
    <location>
        <begin position="309"/>
        <end position="321"/>
    </location>
</feature>
<dbReference type="GO" id="GO:0019369">
    <property type="term" value="P:arachidonate metabolic process"/>
    <property type="evidence" value="ECO:0007669"/>
    <property type="project" value="TreeGrafter"/>
</dbReference>
<evidence type="ECO:0000256" key="2">
    <source>
        <dbReference type="ARBA" id="ARBA00022963"/>
    </source>
</evidence>
<gene>
    <name evidence="5" type="ORF">DSTB1V02_LOCUS8533</name>
</gene>
<dbReference type="Proteomes" id="UP000677054">
    <property type="component" value="Unassembled WGS sequence"/>
</dbReference>
<sequence length="337" mass="37296">MKKTEPIYQALWADTSSFSEVLISPLMIQDHMPDTVLEALQKLLNHSGPAKPQRAPPPTYLPASSFCPITNNGNNNNEPPPQPPYLETNLDSPLLRPLRTKVPLVSVEYASLPRRSSLLDDRGQLQRRVDLLNDDWLGLAPLASPETMSDVSSIGSRRSFSLPYDRPLNQITLKQPPWENGFANGRASERDGHLHPPGIYTVPAGDHEPIRYMNGENSGSDTAGEMMNTDPSLSSDIVTLDLMNLNRVRFLPDVPDLPLDSPDEKPRRVTFGPSDIVVEPVPNINCQSDSSYPLYKQLSAPSSSDTLDESARPGEYEELHPLIRPPSPFGQTQGTYL</sequence>
<reference evidence="5" key="1">
    <citation type="submission" date="2020-11" db="EMBL/GenBank/DDBJ databases">
        <authorList>
            <person name="Tran Van P."/>
        </authorList>
    </citation>
    <scope>NUCLEOTIDE SEQUENCE</scope>
</reference>
<dbReference type="AlphaFoldDB" id="A0A7R9A6M9"/>
<feature type="compositionally biased region" description="Low complexity" evidence="4">
    <location>
        <begin position="68"/>
        <end position="77"/>
    </location>
</feature>
<evidence type="ECO:0000256" key="3">
    <source>
        <dbReference type="ARBA" id="ARBA00023098"/>
    </source>
</evidence>
<dbReference type="InterPro" id="IPR052214">
    <property type="entry name" value="DAG_Lipase-Related"/>
</dbReference>